<dbReference type="EMBL" id="BQNB010015787">
    <property type="protein sequence ID" value="GJT44142.1"/>
    <property type="molecule type" value="Genomic_DNA"/>
</dbReference>
<evidence type="ECO:0000313" key="1">
    <source>
        <dbReference type="EMBL" id="GJT44142.1"/>
    </source>
</evidence>
<reference evidence="1" key="2">
    <citation type="submission" date="2022-01" db="EMBL/GenBank/DDBJ databases">
        <authorList>
            <person name="Yamashiro T."/>
            <person name="Shiraishi A."/>
            <person name="Satake H."/>
            <person name="Nakayama K."/>
        </authorList>
    </citation>
    <scope>NUCLEOTIDE SEQUENCE</scope>
</reference>
<sequence length="124" mass="14348">MITTYGRGQWIIHQCLQRDDMHKDDHGSYDTLIQDQMAMPYGSVFSKSSFVSAKEEIYLILLGIGDEFINVYACTTALERWEAKKGSKGESLKFSMSRTKRNFGSLSIHLSRWRKQLEFTTKIL</sequence>
<dbReference type="Proteomes" id="UP001151760">
    <property type="component" value="Unassembled WGS sequence"/>
</dbReference>
<name>A0ABQ5DY69_9ASTR</name>
<reference evidence="1" key="1">
    <citation type="journal article" date="2022" name="Int. J. Mol. Sci.">
        <title>Draft Genome of Tanacetum Coccineum: Genomic Comparison of Closely Related Tanacetum-Family Plants.</title>
        <authorList>
            <person name="Yamashiro T."/>
            <person name="Shiraishi A."/>
            <person name="Nakayama K."/>
            <person name="Satake H."/>
        </authorList>
    </citation>
    <scope>NUCLEOTIDE SEQUENCE</scope>
</reference>
<evidence type="ECO:0000313" key="2">
    <source>
        <dbReference type="Proteomes" id="UP001151760"/>
    </source>
</evidence>
<keyword evidence="2" id="KW-1185">Reference proteome</keyword>
<protein>
    <submittedName>
        <fullName evidence="1">Uncharacterized protein</fullName>
    </submittedName>
</protein>
<gene>
    <name evidence="1" type="ORF">Tco_0952857</name>
</gene>
<accession>A0ABQ5DY69</accession>
<proteinExistence type="predicted"/>
<organism evidence="1 2">
    <name type="scientific">Tanacetum coccineum</name>
    <dbReference type="NCBI Taxonomy" id="301880"/>
    <lineage>
        <taxon>Eukaryota</taxon>
        <taxon>Viridiplantae</taxon>
        <taxon>Streptophyta</taxon>
        <taxon>Embryophyta</taxon>
        <taxon>Tracheophyta</taxon>
        <taxon>Spermatophyta</taxon>
        <taxon>Magnoliopsida</taxon>
        <taxon>eudicotyledons</taxon>
        <taxon>Gunneridae</taxon>
        <taxon>Pentapetalae</taxon>
        <taxon>asterids</taxon>
        <taxon>campanulids</taxon>
        <taxon>Asterales</taxon>
        <taxon>Asteraceae</taxon>
        <taxon>Asteroideae</taxon>
        <taxon>Anthemideae</taxon>
        <taxon>Anthemidinae</taxon>
        <taxon>Tanacetum</taxon>
    </lineage>
</organism>
<comment type="caution">
    <text evidence="1">The sequence shown here is derived from an EMBL/GenBank/DDBJ whole genome shotgun (WGS) entry which is preliminary data.</text>
</comment>